<feature type="region of interest" description="Disordered" evidence="1">
    <location>
        <begin position="82"/>
        <end position="102"/>
    </location>
</feature>
<evidence type="ECO:0000256" key="1">
    <source>
        <dbReference type="SAM" id="MobiDB-lite"/>
    </source>
</evidence>
<dbReference type="Pfam" id="PF07866">
    <property type="entry name" value="DUF1653"/>
    <property type="match status" value="1"/>
</dbReference>
<feature type="domain" description="DUF1653" evidence="2">
    <location>
        <begin position="10"/>
        <end position="73"/>
    </location>
</feature>
<evidence type="ECO:0000313" key="4">
    <source>
        <dbReference type="Proteomes" id="UP000094067"/>
    </source>
</evidence>
<dbReference type="Proteomes" id="UP000094067">
    <property type="component" value="Unassembled WGS sequence"/>
</dbReference>
<dbReference type="Gene3D" id="2.30.30.320">
    <property type="entry name" value="DUF1653-like domain"/>
    <property type="match status" value="1"/>
</dbReference>
<dbReference type="RefSeq" id="WP_069153699.1">
    <property type="nucleotide sequence ID" value="NZ_DAWDRA010000767.1"/>
</dbReference>
<dbReference type="InterPro" id="IPR023387">
    <property type="entry name" value="DUF1653-like_dom"/>
</dbReference>
<accession>A0A1E3A304</accession>
<proteinExistence type="predicted"/>
<dbReference type="InterPro" id="IPR037135">
    <property type="entry name" value="DUF1653-like_dom_sf"/>
</dbReference>
<protein>
    <recommendedName>
        <fullName evidence="2">DUF1653 domain-containing protein</fullName>
    </recommendedName>
</protein>
<sequence length="190" mass="22216">MERTPRPNEIYQHFKGNLYKVITLATHSETGESMVVYQALYGDFQVFVRPLEMFVSKVDHDKYPQVKAEYRFTLVPQILGQGVPEEEPLPSEPEEEKGMNGDSFRQEENLWMEEEEAVLDPLLMKFLDADTYEDKLNILVGLQSRITDEMLNTIAVSLDLELEEGELEERYQTLKNCLITLEKYECNRLR</sequence>
<name>A0A1E3A304_9FIRM</name>
<organism evidence="3 4">
    <name type="scientific">Eisenbergiella tayi</name>
    <dbReference type="NCBI Taxonomy" id="1432052"/>
    <lineage>
        <taxon>Bacteria</taxon>
        <taxon>Bacillati</taxon>
        <taxon>Bacillota</taxon>
        <taxon>Clostridia</taxon>
        <taxon>Lachnospirales</taxon>
        <taxon>Lachnospiraceae</taxon>
        <taxon>Eisenbergiella</taxon>
    </lineage>
</organism>
<dbReference type="PATRIC" id="fig|1432052.4.peg.4382"/>
<reference evidence="3 4" key="1">
    <citation type="submission" date="2016-07" db="EMBL/GenBank/DDBJ databases">
        <title>Characterization of isolates of Eisenbergiella tayi derived from blood cultures, using whole genome sequencing.</title>
        <authorList>
            <person name="Burdz T."/>
            <person name="Wiebe D."/>
            <person name="Huynh C."/>
            <person name="Bernard K."/>
        </authorList>
    </citation>
    <scope>NUCLEOTIDE SEQUENCE [LARGE SCALE GENOMIC DNA]</scope>
    <source>
        <strain evidence="3 4">NML 110608</strain>
    </source>
</reference>
<dbReference type="EMBL" id="MCGH01000003">
    <property type="protein sequence ID" value="ODM03162.1"/>
    <property type="molecule type" value="Genomic_DNA"/>
</dbReference>
<comment type="caution">
    <text evidence="3">The sequence shown here is derived from an EMBL/GenBank/DDBJ whole genome shotgun (WGS) entry which is preliminary data.</text>
</comment>
<gene>
    <name evidence="3" type="ORF">BEI61_03956</name>
</gene>
<evidence type="ECO:0000259" key="2">
    <source>
        <dbReference type="Pfam" id="PF07866"/>
    </source>
</evidence>
<feature type="compositionally biased region" description="Acidic residues" evidence="1">
    <location>
        <begin position="84"/>
        <end position="95"/>
    </location>
</feature>
<dbReference type="AlphaFoldDB" id="A0A1E3A304"/>
<evidence type="ECO:0000313" key="3">
    <source>
        <dbReference type="EMBL" id="ODM03162.1"/>
    </source>
</evidence>